<keyword evidence="2" id="KW-1185">Reference proteome</keyword>
<evidence type="ECO:0000313" key="1">
    <source>
        <dbReference type="EMBL" id="TFZ05953.1"/>
    </source>
</evidence>
<dbReference type="Proteomes" id="UP000298180">
    <property type="component" value="Unassembled WGS sequence"/>
</dbReference>
<dbReference type="Pfam" id="PF07366">
    <property type="entry name" value="SnoaL"/>
    <property type="match status" value="1"/>
</dbReference>
<name>A0A4Z0C347_9BURK</name>
<dbReference type="OrthoDB" id="8849037at2"/>
<keyword evidence="1" id="KW-0413">Isomerase</keyword>
<dbReference type="GO" id="GO:0030638">
    <property type="term" value="P:polyketide metabolic process"/>
    <property type="evidence" value="ECO:0007669"/>
    <property type="project" value="InterPro"/>
</dbReference>
<accession>A0A4Z0C347</accession>
<reference evidence="1 2" key="1">
    <citation type="submission" date="2019-03" db="EMBL/GenBank/DDBJ databases">
        <title>Ramlibacter henchirensis DSM 14656, whole genome shotgun sequence.</title>
        <authorList>
            <person name="Zhang X."/>
            <person name="Feng G."/>
            <person name="Zhu H."/>
        </authorList>
    </citation>
    <scope>NUCLEOTIDE SEQUENCE [LARGE SCALE GENOMIC DNA]</scope>
    <source>
        <strain evidence="1 2">DSM 14656</strain>
    </source>
</reference>
<organism evidence="1 2">
    <name type="scientific">Ramlibacter henchirensis</name>
    <dbReference type="NCBI Taxonomy" id="204072"/>
    <lineage>
        <taxon>Bacteria</taxon>
        <taxon>Pseudomonadati</taxon>
        <taxon>Pseudomonadota</taxon>
        <taxon>Betaproteobacteria</taxon>
        <taxon>Burkholderiales</taxon>
        <taxon>Comamonadaceae</taxon>
        <taxon>Ramlibacter</taxon>
    </lineage>
</organism>
<dbReference type="EMBL" id="SMLM01000001">
    <property type="protein sequence ID" value="TFZ05953.1"/>
    <property type="molecule type" value="Genomic_DNA"/>
</dbReference>
<dbReference type="RefSeq" id="WP_135262038.1">
    <property type="nucleotide sequence ID" value="NZ_SMLM01000001.1"/>
</dbReference>
<dbReference type="AlphaFoldDB" id="A0A4Z0C347"/>
<dbReference type="InterPro" id="IPR032710">
    <property type="entry name" value="NTF2-like_dom_sf"/>
</dbReference>
<dbReference type="Gene3D" id="3.10.450.50">
    <property type="match status" value="1"/>
</dbReference>
<proteinExistence type="predicted"/>
<dbReference type="InterPro" id="IPR009959">
    <property type="entry name" value="Cyclase_SnoaL-like"/>
</dbReference>
<comment type="caution">
    <text evidence="1">The sequence shown here is derived from an EMBL/GenBank/DDBJ whole genome shotgun (WGS) entry which is preliminary data.</text>
</comment>
<protein>
    <submittedName>
        <fullName evidence="1">Ketosteroid isomerase</fullName>
    </submittedName>
</protein>
<dbReference type="GO" id="GO:0016853">
    <property type="term" value="F:isomerase activity"/>
    <property type="evidence" value="ECO:0007669"/>
    <property type="project" value="UniProtKB-KW"/>
</dbReference>
<dbReference type="SUPFAM" id="SSF54427">
    <property type="entry name" value="NTF2-like"/>
    <property type="match status" value="1"/>
</dbReference>
<sequence>MSLQQQAVDDLIDTHFRFEATDDVEGVVSSLAPGAEHHVVPSPYGVTNDPEKIRELYSTMFRDLKGEGVTPVRRLYGDGFVVDESIWNGWMEDGRLFGCPGKKGRVSFRLLHVFEFDGRKIARENVWCDLAAIQEQLGARVS</sequence>
<gene>
    <name evidence="1" type="ORF">EZ313_04685</name>
</gene>
<evidence type="ECO:0000313" key="2">
    <source>
        <dbReference type="Proteomes" id="UP000298180"/>
    </source>
</evidence>